<evidence type="ECO:0000313" key="3">
    <source>
        <dbReference type="EMBL" id="TFV94818.1"/>
    </source>
</evidence>
<feature type="region of interest" description="Disordered" evidence="1">
    <location>
        <begin position="159"/>
        <end position="184"/>
    </location>
</feature>
<comment type="caution">
    <text evidence="3">The sequence shown here is derived from an EMBL/GenBank/DDBJ whole genome shotgun (WGS) entry which is preliminary data.</text>
</comment>
<keyword evidence="2" id="KW-0812">Transmembrane</keyword>
<dbReference type="AlphaFoldDB" id="A0A4Y9QSF0"/>
<protein>
    <submittedName>
        <fullName evidence="3">Uncharacterized protein</fullName>
    </submittedName>
</protein>
<accession>A0A4Y9QSF0</accession>
<evidence type="ECO:0000256" key="2">
    <source>
        <dbReference type="SAM" id="Phobius"/>
    </source>
</evidence>
<feature type="transmembrane region" description="Helical" evidence="2">
    <location>
        <begin position="228"/>
        <end position="249"/>
    </location>
</feature>
<keyword evidence="2" id="KW-1133">Transmembrane helix</keyword>
<reference evidence="3 4" key="1">
    <citation type="journal article" date="2018" name="J. Microbiol.">
        <title>Leifsonia flava sp. nov., a novel actinobacterium isolated from the rhizosphere of Aquilegia viridiflora.</title>
        <authorList>
            <person name="Cai Y."/>
            <person name="Tao W.Z."/>
            <person name="Ma Y.J."/>
            <person name="Cheng J."/>
            <person name="Zhang M.Y."/>
            <person name="Zhang Y.X."/>
        </authorList>
    </citation>
    <scope>NUCLEOTIDE SEQUENCE [LARGE SCALE GENOMIC DNA]</scope>
    <source>
        <strain evidence="3 4">SYP-B2174</strain>
    </source>
</reference>
<proteinExistence type="predicted"/>
<gene>
    <name evidence="3" type="ORF">E4M00_16750</name>
</gene>
<dbReference type="RefSeq" id="WP_135121632.1">
    <property type="nucleotide sequence ID" value="NZ_SPQZ01000009.1"/>
</dbReference>
<name>A0A4Y9QSF0_9MICO</name>
<evidence type="ECO:0000256" key="1">
    <source>
        <dbReference type="SAM" id="MobiDB-lite"/>
    </source>
</evidence>
<keyword evidence="2" id="KW-0472">Membrane</keyword>
<feature type="transmembrane region" description="Helical" evidence="2">
    <location>
        <begin position="196"/>
        <end position="216"/>
    </location>
</feature>
<feature type="transmembrane region" description="Helical" evidence="2">
    <location>
        <begin position="284"/>
        <end position="307"/>
    </location>
</feature>
<feature type="compositionally biased region" description="Low complexity" evidence="1">
    <location>
        <begin position="174"/>
        <end position="184"/>
    </location>
</feature>
<feature type="transmembrane region" description="Helical" evidence="2">
    <location>
        <begin position="254"/>
        <end position="272"/>
    </location>
</feature>
<evidence type="ECO:0000313" key="4">
    <source>
        <dbReference type="Proteomes" id="UP000298127"/>
    </source>
</evidence>
<keyword evidence="4" id="KW-1185">Reference proteome</keyword>
<organism evidence="3 4">
    <name type="scientific">Orlajensenia leifsoniae</name>
    <dbReference type="NCBI Taxonomy" id="2561933"/>
    <lineage>
        <taxon>Bacteria</taxon>
        <taxon>Bacillati</taxon>
        <taxon>Actinomycetota</taxon>
        <taxon>Actinomycetes</taxon>
        <taxon>Micrococcales</taxon>
        <taxon>Microbacteriaceae</taxon>
        <taxon>Orlajensenia</taxon>
    </lineage>
</organism>
<sequence>MANRADRAVFVFPDARSAVAVAGGTMARVVEEGGTSTLITALPLSAGELDALARLTGGDHVVATGPSDVVDVAESRAATVLIAPGVATPAASAVARAAGDAALLLGVPLYRVTDAAAPDGPVPDDSPPARRIDVGLQRDAKLDALAVLGGATAATTAAAGAPTESFERVEERTSGPSAAPGRAASVTETSTLGNRLGTAALALVIGVVFGAIGTVAHTTSVSIAGIDIPIGLILSVIAVVSLLVGLRLVIHDKLVVGACAVGVIGIVALFTLPSTGGSVLIPQGIASVIWTVTPAFTAALVLAWPSLPPRAERQHRATA</sequence>
<dbReference type="EMBL" id="SPQZ01000009">
    <property type="protein sequence ID" value="TFV94818.1"/>
    <property type="molecule type" value="Genomic_DNA"/>
</dbReference>
<dbReference type="Proteomes" id="UP000298127">
    <property type="component" value="Unassembled WGS sequence"/>
</dbReference>